<dbReference type="Proteomes" id="UP000676386">
    <property type="component" value="Unassembled WGS sequence"/>
</dbReference>
<gene>
    <name evidence="2" type="ORF">KE626_22700</name>
</gene>
<feature type="region of interest" description="Disordered" evidence="1">
    <location>
        <begin position="28"/>
        <end position="52"/>
    </location>
</feature>
<dbReference type="EMBL" id="JAGTXB010000012">
    <property type="protein sequence ID" value="MBS0030153.1"/>
    <property type="molecule type" value="Genomic_DNA"/>
</dbReference>
<dbReference type="RefSeq" id="WP_211975291.1">
    <property type="nucleotide sequence ID" value="NZ_CBFHAM010000034.1"/>
</dbReference>
<evidence type="ECO:0000256" key="1">
    <source>
        <dbReference type="SAM" id="MobiDB-lite"/>
    </source>
</evidence>
<dbReference type="Gene3D" id="2.40.128.460">
    <property type="entry name" value="Periplasmic lysozyme inhibitor of I-type lysozyme"/>
    <property type="match status" value="1"/>
</dbReference>
<protein>
    <submittedName>
        <fullName evidence="2">Uncharacterized protein</fullName>
    </submittedName>
</protein>
<sequence>MMKDTILRAGLLAATIFFSCNNPMQNKEERAAHDSANTPVKAPATDDSKSVQRDTTYGDYRITVIARGNGYMRDLLLAVGSKKDTTVADSITEKDVKGQLRSLMIADLDGNGKPELYCYMLSEGTGHYGRIYAFDLRSPIARISTNAIDTMQQAAYRGQDTFYINGKDLVRTFPAFKEGDPDALTATTKGIIIYSLAKDGDTLKLRQR</sequence>
<evidence type="ECO:0000313" key="2">
    <source>
        <dbReference type="EMBL" id="MBS0030153.1"/>
    </source>
</evidence>
<dbReference type="PROSITE" id="PS51257">
    <property type="entry name" value="PROKAR_LIPOPROTEIN"/>
    <property type="match status" value="1"/>
</dbReference>
<comment type="caution">
    <text evidence="2">The sequence shown here is derived from an EMBL/GenBank/DDBJ whole genome shotgun (WGS) entry which is preliminary data.</text>
</comment>
<name>A0ABS5J4L5_9BACT</name>
<keyword evidence="3" id="KW-1185">Reference proteome</keyword>
<reference evidence="2 3" key="1">
    <citation type="submission" date="2021-04" db="EMBL/GenBank/DDBJ databases">
        <title>Chitinophaga sp. nov., isolated from the rhizosphere soil.</title>
        <authorList>
            <person name="He S."/>
        </authorList>
    </citation>
    <scope>NUCLEOTIDE SEQUENCE [LARGE SCALE GENOMIC DNA]</scope>
    <source>
        <strain evidence="2 3">2R12</strain>
    </source>
</reference>
<evidence type="ECO:0000313" key="3">
    <source>
        <dbReference type="Proteomes" id="UP000676386"/>
    </source>
</evidence>
<dbReference type="InterPro" id="IPR038643">
    <property type="entry name" value="PliI_sf"/>
</dbReference>
<proteinExistence type="predicted"/>
<accession>A0ABS5J4L5</accession>
<organism evidence="2 3">
    <name type="scientific">Chitinophaga hostae</name>
    <dbReference type="NCBI Taxonomy" id="2831022"/>
    <lineage>
        <taxon>Bacteria</taxon>
        <taxon>Pseudomonadati</taxon>
        <taxon>Bacteroidota</taxon>
        <taxon>Chitinophagia</taxon>
        <taxon>Chitinophagales</taxon>
        <taxon>Chitinophagaceae</taxon>
        <taxon>Chitinophaga</taxon>
    </lineage>
</organism>